<keyword evidence="2" id="KW-0732">Signal</keyword>
<evidence type="ECO:0000313" key="4">
    <source>
        <dbReference type="Proteomes" id="UP000825367"/>
    </source>
</evidence>
<dbReference type="RefSeq" id="WP_156909773.1">
    <property type="nucleotide sequence ID" value="NZ_BAAAVX010000037.1"/>
</dbReference>
<evidence type="ECO:0000256" key="2">
    <source>
        <dbReference type="SAM" id="SignalP"/>
    </source>
</evidence>
<feature type="chain" id="PRO_5045895180" evidence="2">
    <location>
        <begin position="31"/>
        <end position="444"/>
    </location>
</feature>
<dbReference type="PROSITE" id="PS51257">
    <property type="entry name" value="PROKAR_LIPOPROTEIN"/>
    <property type="match status" value="1"/>
</dbReference>
<keyword evidence="4" id="KW-1185">Reference proteome</keyword>
<gene>
    <name evidence="3" type="ORF">K0O64_11035</name>
</gene>
<feature type="compositionally biased region" description="Low complexity" evidence="1">
    <location>
        <begin position="388"/>
        <end position="426"/>
    </location>
</feature>
<reference evidence="3 4" key="1">
    <citation type="submission" date="2021-07" db="EMBL/GenBank/DDBJ databases">
        <title>Whole genome sequencing of non-tuberculosis mycobacteria type-strains.</title>
        <authorList>
            <person name="Igarashi Y."/>
            <person name="Osugi A."/>
            <person name="Mitarai S."/>
        </authorList>
    </citation>
    <scope>NUCLEOTIDE SEQUENCE [LARGE SCALE GENOMIC DNA]</scope>
    <source>
        <strain evidence="3 4">JCM 16370</strain>
    </source>
</reference>
<feature type="region of interest" description="Disordered" evidence="1">
    <location>
        <begin position="379"/>
        <end position="444"/>
    </location>
</feature>
<accession>A0ABX8VPJ0</accession>
<feature type="region of interest" description="Disordered" evidence="1">
    <location>
        <begin position="337"/>
        <end position="364"/>
    </location>
</feature>
<protein>
    <submittedName>
        <fullName evidence="3">DUF1499 domain-containing protein</fullName>
    </submittedName>
</protein>
<evidence type="ECO:0000256" key="1">
    <source>
        <dbReference type="SAM" id="MobiDB-lite"/>
    </source>
</evidence>
<name>A0ABX8VPJ0_9MYCO</name>
<evidence type="ECO:0000313" key="3">
    <source>
        <dbReference type="EMBL" id="QYL18978.1"/>
    </source>
</evidence>
<feature type="signal peptide" evidence="2">
    <location>
        <begin position="1"/>
        <end position="30"/>
    </location>
</feature>
<dbReference type="Proteomes" id="UP000825367">
    <property type="component" value="Chromosome"/>
</dbReference>
<feature type="compositionally biased region" description="Polar residues" evidence="1">
    <location>
        <begin position="433"/>
        <end position="444"/>
    </location>
</feature>
<proteinExistence type="predicted"/>
<organism evidence="3 4">
    <name type="scientific">Mycolicibacterium pallens</name>
    <dbReference type="NCBI Taxonomy" id="370524"/>
    <lineage>
        <taxon>Bacteria</taxon>
        <taxon>Bacillati</taxon>
        <taxon>Actinomycetota</taxon>
        <taxon>Actinomycetes</taxon>
        <taxon>Mycobacteriales</taxon>
        <taxon>Mycobacteriaceae</taxon>
        <taxon>Mycolicibacterium</taxon>
    </lineage>
</organism>
<dbReference type="EMBL" id="CP080333">
    <property type="protein sequence ID" value="QYL18978.1"/>
    <property type="molecule type" value="Genomic_DNA"/>
</dbReference>
<sequence length="444" mass="47098">MQRGSEVRLRMRRIRRTISALTLLAGAAVASGCGGPGNLAHVANNLQSALISMPGVADAWVYHDESYAEGVVFTVVVDVPTATRTQLIAVADRIAATRISQISNYTEDVEFWVTPNKPVTVRRESTIDPVQMADDAERIRTIAAHTDGRVDWFRDDDGDTRLSVTESHTPGSDLLSTVRRTVDDGDVTMTVSPAAPSSLTPRMRVSFPLSEQAHTLIERFVDTVPVDIFGMRIDNDGLRVLQAMVPADPAVAEQELSTVIRESRPVSAGPMWLAWYVPSALGGVPMFGGLVQVRDCSTATAQIRQASLRSNDEEGSSLQTRLQSMIDTCAMPEQVATEVGPRQVSTGVSPSPPTPLARRQTPASVRTVTLPAVADLRASAGNTGSHTSPAHAARRPLPASAPPSAAAVTPIAPAGSGPVSVPGGSPHPATAPHRSTTRTARLGR</sequence>